<keyword evidence="2" id="KW-0472">Membrane</keyword>
<keyword evidence="5" id="KW-1185">Reference proteome</keyword>
<dbReference type="AlphaFoldDB" id="A0A9W9LTM3"/>
<evidence type="ECO:0000256" key="2">
    <source>
        <dbReference type="SAM" id="Phobius"/>
    </source>
</evidence>
<feature type="region of interest" description="Disordered" evidence="1">
    <location>
        <begin position="677"/>
        <end position="710"/>
    </location>
</feature>
<feature type="region of interest" description="Disordered" evidence="1">
    <location>
        <begin position="452"/>
        <end position="476"/>
    </location>
</feature>
<feature type="compositionally biased region" description="Low complexity" evidence="1">
    <location>
        <begin position="677"/>
        <end position="689"/>
    </location>
</feature>
<feature type="transmembrane region" description="Helical" evidence="2">
    <location>
        <begin position="717"/>
        <end position="738"/>
    </location>
</feature>
<comment type="caution">
    <text evidence="4">The sequence shown here is derived from an EMBL/GenBank/DDBJ whole genome shotgun (WGS) entry which is preliminary data.</text>
</comment>
<feature type="region of interest" description="Disordered" evidence="1">
    <location>
        <begin position="24"/>
        <end position="55"/>
    </location>
</feature>
<reference evidence="4" key="2">
    <citation type="journal article" date="2023" name="IMA Fungus">
        <title>Comparative genomic study of the Penicillium genus elucidates a diverse pangenome and 15 lateral gene transfer events.</title>
        <authorList>
            <person name="Petersen C."/>
            <person name="Sorensen T."/>
            <person name="Nielsen M.R."/>
            <person name="Sondergaard T.E."/>
            <person name="Sorensen J.L."/>
            <person name="Fitzpatrick D.A."/>
            <person name="Frisvad J.C."/>
            <person name="Nielsen K.L."/>
        </authorList>
    </citation>
    <scope>NUCLEOTIDE SEQUENCE</scope>
    <source>
        <strain evidence="4">IBT 26290</strain>
    </source>
</reference>
<evidence type="ECO:0000256" key="3">
    <source>
        <dbReference type="SAM" id="SignalP"/>
    </source>
</evidence>
<dbReference type="OrthoDB" id="4366934at2759"/>
<keyword evidence="2" id="KW-1133">Transmembrane helix</keyword>
<evidence type="ECO:0008006" key="6">
    <source>
        <dbReference type="Google" id="ProtNLM"/>
    </source>
</evidence>
<evidence type="ECO:0000256" key="1">
    <source>
        <dbReference type="SAM" id="MobiDB-lite"/>
    </source>
</evidence>
<evidence type="ECO:0000313" key="5">
    <source>
        <dbReference type="Proteomes" id="UP001149163"/>
    </source>
</evidence>
<dbReference type="EMBL" id="JAPQKN010000001">
    <property type="protein sequence ID" value="KAJ5175067.1"/>
    <property type="molecule type" value="Genomic_DNA"/>
</dbReference>
<feature type="compositionally biased region" description="Gly residues" evidence="1">
    <location>
        <begin position="458"/>
        <end position="471"/>
    </location>
</feature>
<feature type="chain" id="PRO_5040730935" description="GPI anchored protein" evidence="3">
    <location>
        <begin position="20"/>
        <end position="739"/>
    </location>
</feature>
<evidence type="ECO:0000313" key="4">
    <source>
        <dbReference type="EMBL" id="KAJ5175067.1"/>
    </source>
</evidence>
<feature type="signal peptide" evidence="3">
    <location>
        <begin position="1"/>
        <end position="19"/>
    </location>
</feature>
<organism evidence="4 5">
    <name type="scientific">Penicillium canariense</name>
    <dbReference type="NCBI Taxonomy" id="189055"/>
    <lineage>
        <taxon>Eukaryota</taxon>
        <taxon>Fungi</taxon>
        <taxon>Dikarya</taxon>
        <taxon>Ascomycota</taxon>
        <taxon>Pezizomycotina</taxon>
        <taxon>Eurotiomycetes</taxon>
        <taxon>Eurotiomycetidae</taxon>
        <taxon>Eurotiales</taxon>
        <taxon>Aspergillaceae</taxon>
        <taxon>Penicillium</taxon>
    </lineage>
</organism>
<feature type="compositionally biased region" description="Low complexity" evidence="1">
    <location>
        <begin position="700"/>
        <end position="710"/>
    </location>
</feature>
<sequence length="739" mass="75968">MKGFVGGIPIALLAAAAQAMEHSTQNDQGMQTRGQYSHPHVGGTAIGGPSGNDEDGGFTVPYGANVHAHTNVDEFSKDDHSVKVKDTNVYPPAPVPGPYGPIFGPGEGPFPKRSRYPHYGGTVIGGPSGNDEGQTFDMPMTADIHTNVDEYAKDDHSIKVKNKDIHPPPVFAPIGAPVHPPVGFPGPPAGFEGPPAGFREGANADGDYYDLPASTFEKRWDPEVGGTAMGGPSGGSSPSGFNSPFVSGGTAEGGPSGDDEGEDSGDPPSGFKGPFGSGGTAEGGPSGDDEGEDFGGPPSGFKGPFGHGATVIGGPSGDDGGQSFSNPITASVHTNVNEYSKDDHSINVKHKDVYPSPGPFGAPFKRGWEPEMGGTAMGGPSGDDGGQSFSAPITVDVSTDVHEHYEDDHSIDLQNTDVYPPPRFPPFDVGGGPGPYIPEGGAPFRRAYSPSRMADGGTAMGGPSGDDGGTSFGNPDFVGVDSNVNEHNEDNHAIKLDTTTVHHPHHAVPHMPWMPYPEEAPVAPSKPVMVPEEHPAPPAYATPEEPPASPNTPSQDHQEVPQCDASVHEVVRTVTKTKYKEVRSTETVYATPVVSQAVQTTAAVPMSAVPEQSSYVDPKVAYSASVTHPSEFASIPAAPSSSSAPSNSYNYMSQAPMSSSAAYSSIPVHIPMTTPSSSAMMSVATPSSSQSLPSGADPLHSASASPSPHDMMFTGSAARVSGGIASAVAAVMGVLALVL</sequence>
<protein>
    <recommendedName>
        <fullName evidence="6">GPI anchored protein</fullName>
    </recommendedName>
</protein>
<accession>A0A9W9LTM3</accession>
<gene>
    <name evidence="4" type="ORF">N7482_000944</name>
</gene>
<feature type="compositionally biased region" description="Pro residues" evidence="1">
    <location>
        <begin position="536"/>
        <end position="550"/>
    </location>
</feature>
<feature type="compositionally biased region" description="Gly residues" evidence="1">
    <location>
        <begin position="273"/>
        <end position="286"/>
    </location>
</feature>
<dbReference type="Proteomes" id="UP001149163">
    <property type="component" value="Unassembled WGS sequence"/>
</dbReference>
<reference evidence="4" key="1">
    <citation type="submission" date="2022-11" db="EMBL/GenBank/DDBJ databases">
        <authorList>
            <person name="Petersen C."/>
        </authorList>
    </citation>
    <scope>NUCLEOTIDE SEQUENCE</scope>
    <source>
        <strain evidence="4">IBT 26290</strain>
    </source>
</reference>
<name>A0A9W9LTM3_9EURO</name>
<feature type="compositionally biased region" description="Low complexity" evidence="1">
    <location>
        <begin position="235"/>
        <end position="249"/>
    </location>
</feature>
<dbReference type="GeneID" id="81422245"/>
<feature type="compositionally biased region" description="Low complexity" evidence="1">
    <location>
        <begin position="295"/>
        <end position="308"/>
    </location>
</feature>
<feature type="region of interest" description="Disordered" evidence="1">
    <location>
        <begin position="523"/>
        <end position="562"/>
    </location>
</feature>
<dbReference type="RefSeq" id="XP_056546675.1">
    <property type="nucleotide sequence ID" value="XM_056683069.1"/>
</dbReference>
<feature type="region of interest" description="Disordered" evidence="1">
    <location>
        <begin position="183"/>
        <end position="328"/>
    </location>
</feature>
<keyword evidence="3" id="KW-0732">Signal</keyword>
<proteinExistence type="predicted"/>
<keyword evidence="2" id="KW-0812">Transmembrane</keyword>
<feature type="compositionally biased region" description="Low complexity" evidence="1">
    <location>
        <begin position="189"/>
        <end position="198"/>
    </location>
</feature>
<feature type="compositionally biased region" description="Polar residues" evidence="1">
    <location>
        <begin position="24"/>
        <end position="35"/>
    </location>
</feature>